<evidence type="ECO:0000256" key="5">
    <source>
        <dbReference type="ARBA" id="ARBA00023136"/>
    </source>
</evidence>
<comment type="subcellular location">
    <subcellularLocation>
        <location evidence="1">Membrane</location>
        <topology evidence="1">Multi-pass membrane protein</topology>
    </subcellularLocation>
</comment>
<dbReference type="PANTHER" id="PTHR23502:SF51">
    <property type="entry name" value="QUINIDINE RESISTANCE PROTEIN 1-RELATED"/>
    <property type="match status" value="1"/>
</dbReference>
<evidence type="ECO:0000313" key="9">
    <source>
        <dbReference type="Proteomes" id="UP000268162"/>
    </source>
</evidence>
<feature type="transmembrane region" description="Helical" evidence="6">
    <location>
        <begin position="42"/>
        <end position="62"/>
    </location>
</feature>
<dbReference type="PROSITE" id="PS50850">
    <property type="entry name" value="MFS"/>
    <property type="match status" value="1"/>
</dbReference>
<dbReference type="GO" id="GO:0022857">
    <property type="term" value="F:transmembrane transporter activity"/>
    <property type="evidence" value="ECO:0007669"/>
    <property type="project" value="InterPro"/>
</dbReference>
<evidence type="ECO:0000256" key="6">
    <source>
        <dbReference type="SAM" id="Phobius"/>
    </source>
</evidence>
<keyword evidence="5 6" id="KW-0472">Membrane</keyword>
<feature type="non-terminal residue" evidence="8">
    <location>
        <position position="441"/>
    </location>
</feature>
<sequence>TARQKIWMTTLVSLAGATSSLSSTIYLPAIELIEDDFDTTSVMMKLSVSLYFAGGAIGPLVWGPLSDVGGRKWAYILSYGIYTLACIGLALAPNVQILLLFRFFQALGASSATPVGTGTICDLYAKDQRGVALGLFLLGSLLGPMIGPLVGGLTADTIGWRWSFWILAIYGGFLWLLIAFTVPETHRTLVAEASGAHMTQLRPLPYTLANTSLFSPARWRFNPLRPLFFLKYPFVVTTVFNISIIYSSLFCVSASMPHNFAALYDMAPSTIGLTFISVGVGSIFGSLIGGQKKDLEEEEENASTISTLPDLLLNPQFRLRSGLFFSWLMPTTILLYGLFLHFGFPLASLMVVEFFFGYSMTHMYASYCNFLTDVFLTDSATVTSLYNCMRSLVSTLAVVLEEIVEETWGVHGAFALLAGVHVIGAALMFFTYYRTPKWMER</sequence>
<dbReference type="SUPFAM" id="SSF103473">
    <property type="entry name" value="MFS general substrate transporter"/>
    <property type="match status" value="1"/>
</dbReference>
<evidence type="ECO:0000256" key="1">
    <source>
        <dbReference type="ARBA" id="ARBA00004141"/>
    </source>
</evidence>
<evidence type="ECO:0000256" key="3">
    <source>
        <dbReference type="ARBA" id="ARBA00022692"/>
    </source>
</evidence>
<dbReference type="GO" id="GO:0005886">
    <property type="term" value="C:plasma membrane"/>
    <property type="evidence" value="ECO:0007669"/>
    <property type="project" value="TreeGrafter"/>
</dbReference>
<evidence type="ECO:0000259" key="7">
    <source>
        <dbReference type="PROSITE" id="PS50850"/>
    </source>
</evidence>
<dbReference type="InterPro" id="IPR036259">
    <property type="entry name" value="MFS_trans_sf"/>
</dbReference>
<keyword evidence="4 6" id="KW-1133">Transmembrane helix</keyword>
<keyword evidence="3 6" id="KW-0812">Transmembrane</keyword>
<dbReference type="InterPro" id="IPR011701">
    <property type="entry name" value="MFS"/>
</dbReference>
<evidence type="ECO:0000256" key="2">
    <source>
        <dbReference type="ARBA" id="ARBA00022448"/>
    </source>
</evidence>
<feature type="transmembrane region" description="Helical" evidence="6">
    <location>
        <begin position="74"/>
        <end position="101"/>
    </location>
</feature>
<dbReference type="Pfam" id="PF07690">
    <property type="entry name" value="MFS_1"/>
    <property type="match status" value="1"/>
</dbReference>
<protein>
    <submittedName>
        <fullName evidence="8">Major facilitator superfamily domain-containing protein</fullName>
    </submittedName>
</protein>
<feature type="transmembrane region" description="Helical" evidence="6">
    <location>
        <begin position="228"/>
        <end position="249"/>
    </location>
</feature>
<dbReference type="Gene3D" id="1.20.1720.10">
    <property type="entry name" value="Multidrug resistance protein D"/>
    <property type="match status" value="1"/>
</dbReference>
<evidence type="ECO:0000256" key="4">
    <source>
        <dbReference type="ARBA" id="ARBA00022989"/>
    </source>
</evidence>
<feature type="transmembrane region" description="Helical" evidence="6">
    <location>
        <begin position="131"/>
        <end position="150"/>
    </location>
</feature>
<dbReference type="EMBL" id="ML002373">
    <property type="protein sequence ID" value="RKP38394.1"/>
    <property type="molecule type" value="Genomic_DNA"/>
</dbReference>
<feature type="non-terminal residue" evidence="8">
    <location>
        <position position="1"/>
    </location>
</feature>
<evidence type="ECO:0000313" key="8">
    <source>
        <dbReference type="EMBL" id="RKP38394.1"/>
    </source>
</evidence>
<dbReference type="Proteomes" id="UP000268162">
    <property type="component" value="Unassembled WGS sequence"/>
</dbReference>
<feature type="transmembrane region" description="Helical" evidence="6">
    <location>
        <begin position="408"/>
        <end position="433"/>
    </location>
</feature>
<keyword evidence="2" id="KW-0813">Transport</keyword>
<gene>
    <name evidence="8" type="ORF">BJ085DRAFT_11075</name>
</gene>
<feature type="domain" description="Major facilitator superfamily (MFS) profile" evidence="7">
    <location>
        <begin position="8"/>
        <end position="436"/>
    </location>
</feature>
<feature type="transmembrane region" description="Helical" evidence="6">
    <location>
        <begin position="162"/>
        <end position="182"/>
    </location>
</feature>
<dbReference type="PANTHER" id="PTHR23502">
    <property type="entry name" value="MAJOR FACILITATOR SUPERFAMILY"/>
    <property type="match status" value="1"/>
</dbReference>
<keyword evidence="9" id="KW-1185">Reference proteome</keyword>
<reference evidence="9" key="1">
    <citation type="journal article" date="2018" name="Nat. Microbiol.">
        <title>Leveraging single-cell genomics to expand the fungal tree of life.</title>
        <authorList>
            <person name="Ahrendt S.R."/>
            <person name="Quandt C.A."/>
            <person name="Ciobanu D."/>
            <person name="Clum A."/>
            <person name="Salamov A."/>
            <person name="Andreopoulos B."/>
            <person name="Cheng J.F."/>
            <person name="Woyke T."/>
            <person name="Pelin A."/>
            <person name="Henrissat B."/>
            <person name="Reynolds N.K."/>
            <person name="Benny G.L."/>
            <person name="Smith M.E."/>
            <person name="James T.Y."/>
            <person name="Grigoriev I.V."/>
        </authorList>
    </citation>
    <scope>NUCLEOTIDE SEQUENCE [LARGE SCALE GENOMIC DNA]</scope>
    <source>
        <strain evidence="9">RSA 468</strain>
    </source>
</reference>
<dbReference type="STRING" id="215637.A0A4P9ZXJ5"/>
<organism evidence="8 9">
    <name type="scientific">Dimargaris cristalligena</name>
    <dbReference type="NCBI Taxonomy" id="215637"/>
    <lineage>
        <taxon>Eukaryota</taxon>
        <taxon>Fungi</taxon>
        <taxon>Fungi incertae sedis</taxon>
        <taxon>Zoopagomycota</taxon>
        <taxon>Kickxellomycotina</taxon>
        <taxon>Dimargaritomycetes</taxon>
        <taxon>Dimargaritales</taxon>
        <taxon>Dimargaritaceae</taxon>
        <taxon>Dimargaris</taxon>
    </lineage>
</organism>
<feature type="transmembrane region" description="Helical" evidence="6">
    <location>
        <begin position="333"/>
        <end position="356"/>
    </location>
</feature>
<feature type="transmembrane region" description="Helical" evidence="6">
    <location>
        <begin position="269"/>
        <end position="288"/>
    </location>
</feature>
<dbReference type="AlphaFoldDB" id="A0A4P9ZXJ5"/>
<accession>A0A4P9ZXJ5</accession>
<name>A0A4P9ZXJ5_9FUNG</name>
<dbReference type="InterPro" id="IPR020846">
    <property type="entry name" value="MFS_dom"/>
</dbReference>
<proteinExistence type="predicted"/>